<dbReference type="AlphaFoldDB" id="A0A4T0P363"/>
<comment type="function">
    <text evidence="3">Regulates mitochondrial small subunit maturation by controlling 15S rRNA 5'-end processing. Localizes to the 5' precursor of the 15S rRNA in a position that is subsequently occupied by mS47 in the mature yeast mtSSU. Uses structure and sequence-specific RNA recognition, binding to a single-stranded region of the precursor and specifically recognizing bases -6 to -1. The exchange of Ccm1 for mS47 is coupled to the irreversible removal of precursor rRNA that is accompanied by conformational changes of the mitoribosomal proteins uS5m and mS26. These conformational changes signal completion of 5'-end rRNA processing through protection of the mature 5'-end of the 15S rRNA and stabilization of mS47. The removal of the 5' precursor together with the dissociation of Ccm1 may be catalyzed by the 5'-3' exoribonuclease Pet127. Involved in the specific removal of group I introns in mitochondrial encoded transcripts.</text>
</comment>
<dbReference type="InterPro" id="IPR049500">
    <property type="entry name" value="Peptidase_M50B-like"/>
</dbReference>
<comment type="caution">
    <text evidence="8">The sequence shown here is derived from an EMBL/GenBank/DDBJ whole genome shotgun (WGS) entry which is preliminary data.</text>
</comment>
<dbReference type="PANTHER" id="PTHR47936:SF1">
    <property type="entry name" value="PENTATRICOPEPTIDE REPEAT-CONTAINING PROTEIN GUN1, CHLOROPLASTIC"/>
    <property type="match status" value="1"/>
</dbReference>
<reference evidence="8 9" key="1">
    <citation type="submission" date="2019-03" db="EMBL/GenBank/DDBJ databases">
        <title>Sequencing 25 genomes of Wallemia mellicola.</title>
        <authorList>
            <person name="Gostincar C."/>
        </authorList>
    </citation>
    <scope>NUCLEOTIDE SEQUENCE [LARGE SCALE GENOMIC DNA]</scope>
    <source>
        <strain evidence="8 9">EXF-1262</strain>
    </source>
</reference>
<dbReference type="Pfam" id="PF13398">
    <property type="entry name" value="Peptidase_M50B"/>
    <property type="match status" value="1"/>
</dbReference>
<gene>
    <name evidence="8" type="ORF">E3Q17_00730</name>
</gene>
<dbReference type="EMBL" id="SPRH01000005">
    <property type="protein sequence ID" value="TIC03928.1"/>
    <property type="molecule type" value="Genomic_DNA"/>
</dbReference>
<feature type="repeat" description="PPR" evidence="5">
    <location>
        <begin position="318"/>
        <end position="352"/>
    </location>
</feature>
<accession>A0A4T0P363</accession>
<evidence type="ECO:0000313" key="9">
    <source>
        <dbReference type="Proteomes" id="UP000307169"/>
    </source>
</evidence>
<dbReference type="NCBIfam" id="TIGR00756">
    <property type="entry name" value="PPR"/>
    <property type="match status" value="2"/>
</dbReference>
<sequence length="651" mass="73186">MSRLSSLQQLNSKLAHFETRKAGFARALKECASLSGEPDNDTYSHLLKLCYKEKLFNESRALFSEINNPTNEHWNQLISTAITSNQKTSLVSSLLEKMRQSGFNISSRILDELVALNTRKKSLEGSLKVLQEYSEEVQPSYESIGKIVTLAAQSASPRLAFEIAFEFEASSPRSLTVDTWMTILRSCAYYHYMPGIEHVWTIVVSENSSAVDEGTCLLVLNACARQPNPQLATWVISSLKSQHIPLQEHHLAPVIQAYAATGNLKEAFPILGIMRQNKIQPQLETAQPILDNISKSIDNVDEAYYLLHDLNKQGEAMDVSAVNVIISACVKLGDMHRALSTFQEIDQFKVKPSTETYNILLSGCIDGSNRSLGDKLLTMMKKQNVQPDARTFERLIILCLTQTAYEDAFFYLEEMKGAGYIPPQSVYETLIRRCYSLEPHLYRRDSSLSVNSTQKETLIVACVYAVVIGILWHVPFLRWLIYPFKLLTVGFHEFSHALAGKLTGAKIESIRLDPHEGGETRMRGGWSFISLPAGFLFDLYLLGQEGLAVLSLDYHLLSATCSVLVHKSWYIPPLCYIVHRCNELFNDTLIRKVASSDAVQMSYAFKCIPSRGWGFIWLLQSVGFFACGIIVGIAAFKYEDQRARADMFLST</sequence>
<dbReference type="InterPro" id="IPR011990">
    <property type="entry name" value="TPR-like_helical_dom_sf"/>
</dbReference>
<dbReference type="Proteomes" id="UP000307169">
    <property type="component" value="Unassembled WGS sequence"/>
</dbReference>
<comment type="similarity">
    <text evidence="1">Belongs to the CCM1 family.</text>
</comment>
<dbReference type="InterPro" id="IPR057027">
    <property type="entry name" value="TPR_mt"/>
</dbReference>
<name>A0A4T0P363_9BASI</name>
<feature type="domain" description="Pentatricopeptide repeat-containing protein-mitochondrial" evidence="7">
    <location>
        <begin position="213"/>
        <end position="345"/>
    </location>
</feature>
<evidence type="ECO:0000256" key="1">
    <source>
        <dbReference type="ARBA" id="ARBA00006192"/>
    </source>
</evidence>
<dbReference type="Gene3D" id="1.25.40.10">
    <property type="entry name" value="Tetratricopeptide repeat domain"/>
    <property type="match status" value="3"/>
</dbReference>
<evidence type="ECO:0000256" key="4">
    <source>
        <dbReference type="ARBA" id="ARBA00044511"/>
    </source>
</evidence>
<keyword evidence="6" id="KW-0472">Membrane</keyword>
<evidence type="ECO:0000256" key="2">
    <source>
        <dbReference type="ARBA" id="ARBA00022737"/>
    </source>
</evidence>
<proteinExistence type="inferred from homology"/>
<dbReference type="PANTHER" id="PTHR47936">
    <property type="entry name" value="PPR_LONG DOMAIN-CONTAINING PROTEIN"/>
    <property type="match status" value="1"/>
</dbReference>
<evidence type="ECO:0000313" key="8">
    <source>
        <dbReference type="EMBL" id="TIC03928.1"/>
    </source>
</evidence>
<dbReference type="PROSITE" id="PS51375">
    <property type="entry name" value="PPR"/>
    <property type="match status" value="2"/>
</dbReference>
<feature type="transmembrane region" description="Helical" evidence="6">
    <location>
        <begin position="615"/>
        <end position="636"/>
    </location>
</feature>
<keyword evidence="6" id="KW-0812">Transmembrane</keyword>
<protein>
    <recommendedName>
        <fullName evidence="7">Pentatricopeptide repeat-containing protein-mitochondrial domain-containing protein</fullName>
    </recommendedName>
</protein>
<feature type="repeat" description="PPR" evidence="5">
    <location>
        <begin position="353"/>
        <end position="387"/>
    </location>
</feature>
<evidence type="ECO:0000256" key="3">
    <source>
        <dbReference type="ARBA" id="ARBA00044493"/>
    </source>
</evidence>
<dbReference type="Pfam" id="PF23276">
    <property type="entry name" value="TPR_24"/>
    <property type="match status" value="1"/>
</dbReference>
<dbReference type="Pfam" id="PF13812">
    <property type="entry name" value="PPR_3"/>
    <property type="match status" value="1"/>
</dbReference>
<evidence type="ECO:0000256" key="5">
    <source>
        <dbReference type="PROSITE-ProRule" id="PRU00708"/>
    </source>
</evidence>
<keyword evidence="2" id="KW-0677">Repeat</keyword>
<dbReference type="InterPro" id="IPR002885">
    <property type="entry name" value="PPR_rpt"/>
</dbReference>
<evidence type="ECO:0000256" key="6">
    <source>
        <dbReference type="SAM" id="Phobius"/>
    </source>
</evidence>
<evidence type="ECO:0000259" key="7">
    <source>
        <dbReference type="Pfam" id="PF23276"/>
    </source>
</evidence>
<organism evidence="8 9">
    <name type="scientific">Wallemia mellicola</name>
    <dbReference type="NCBI Taxonomy" id="1708541"/>
    <lineage>
        <taxon>Eukaryota</taxon>
        <taxon>Fungi</taxon>
        <taxon>Dikarya</taxon>
        <taxon>Basidiomycota</taxon>
        <taxon>Wallemiomycotina</taxon>
        <taxon>Wallemiomycetes</taxon>
        <taxon>Wallemiales</taxon>
        <taxon>Wallemiaceae</taxon>
        <taxon>Wallemia</taxon>
    </lineage>
</organism>
<keyword evidence="6" id="KW-1133">Transmembrane helix</keyword>
<comment type="subunit">
    <text evidence="4">Binds to mitochondrial small subunit 15S rRNA.</text>
</comment>